<keyword evidence="5" id="KW-0408">Iron</keyword>
<evidence type="ECO:0000256" key="3">
    <source>
        <dbReference type="ARBA" id="ARBA00022723"/>
    </source>
</evidence>
<name>A0A0K6I5F8_9HYPH</name>
<keyword evidence="6" id="KW-0411">Iron-sulfur</keyword>
<evidence type="ECO:0000256" key="1">
    <source>
        <dbReference type="ARBA" id="ARBA00001962"/>
    </source>
</evidence>
<evidence type="ECO:0000256" key="5">
    <source>
        <dbReference type="ARBA" id="ARBA00023004"/>
    </source>
</evidence>
<feature type="domain" description="Rieske" evidence="8">
    <location>
        <begin position="44"/>
        <end position="150"/>
    </location>
</feature>
<dbReference type="InterPro" id="IPR017941">
    <property type="entry name" value="Rieske_2Fe-2S"/>
</dbReference>
<accession>A0A0K6I5F8</accession>
<gene>
    <name evidence="9" type="ORF">Ga0061067_109100</name>
</gene>
<dbReference type="RefSeq" id="WP_055456351.1">
    <property type="nucleotide sequence ID" value="NZ_CYHE01000009.1"/>
</dbReference>
<dbReference type="InterPro" id="IPR015879">
    <property type="entry name" value="Ring_hydroxy_dOase_asu_C_dom"/>
</dbReference>
<dbReference type="PANTHER" id="PTHR43756">
    <property type="entry name" value="CHOLINE MONOOXYGENASE, CHLOROPLASTIC"/>
    <property type="match status" value="1"/>
</dbReference>
<dbReference type="PROSITE" id="PS00570">
    <property type="entry name" value="RING_HYDROXYL_ALPHA"/>
    <property type="match status" value="1"/>
</dbReference>
<evidence type="ECO:0000313" key="9">
    <source>
        <dbReference type="EMBL" id="CUA98321.1"/>
    </source>
</evidence>
<dbReference type="PROSITE" id="PS51296">
    <property type="entry name" value="RIESKE"/>
    <property type="match status" value="1"/>
</dbReference>
<dbReference type="GO" id="GO:0051537">
    <property type="term" value="F:2 iron, 2 sulfur cluster binding"/>
    <property type="evidence" value="ECO:0007669"/>
    <property type="project" value="UniProtKB-KW"/>
</dbReference>
<keyword evidence="7" id="KW-0520">NAD</keyword>
<dbReference type="EMBL" id="CYHE01000009">
    <property type="protein sequence ID" value="CUA98321.1"/>
    <property type="molecule type" value="Genomic_DNA"/>
</dbReference>
<proteinExistence type="predicted"/>
<dbReference type="OrthoDB" id="7456916at2"/>
<dbReference type="Pfam" id="PF00848">
    <property type="entry name" value="Ring_hydroxyl_A"/>
    <property type="match status" value="1"/>
</dbReference>
<evidence type="ECO:0000256" key="4">
    <source>
        <dbReference type="ARBA" id="ARBA00023002"/>
    </source>
</evidence>
<dbReference type="InterPro" id="IPR001663">
    <property type="entry name" value="Rng_hydr_dOase-A"/>
</dbReference>
<protein>
    <submittedName>
        <fullName evidence="9">Phenylpropionate dioxygenase or related ring-hydroxylating dioxygenase, large terminal subunit</fullName>
    </submittedName>
</protein>
<evidence type="ECO:0000313" key="10">
    <source>
        <dbReference type="Proteomes" id="UP000183900"/>
    </source>
</evidence>
<dbReference type="Gene3D" id="2.102.10.10">
    <property type="entry name" value="Rieske [2Fe-2S] iron-sulphur domain"/>
    <property type="match status" value="1"/>
</dbReference>
<keyword evidence="4" id="KW-0560">Oxidoreductase</keyword>
<comment type="cofactor">
    <cofactor evidence="1">
        <name>Fe cation</name>
        <dbReference type="ChEBI" id="CHEBI:24875"/>
    </cofactor>
</comment>
<organism evidence="9 10">
    <name type="scientific">Pannonibacter indicus</name>
    <dbReference type="NCBI Taxonomy" id="466044"/>
    <lineage>
        <taxon>Bacteria</taxon>
        <taxon>Pseudomonadati</taxon>
        <taxon>Pseudomonadota</taxon>
        <taxon>Alphaproteobacteria</taxon>
        <taxon>Hyphomicrobiales</taxon>
        <taxon>Stappiaceae</taxon>
        <taxon>Pannonibacter</taxon>
    </lineage>
</organism>
<dbReference type="SUPFAM" id="SSF55961">
    <property type="entry name" value="Bet v1-like"/>
    <property type="match status" value="1"/>
</dbReference>
<dbReference type="GO" id="GO:0051213">
    <property type="term" value="F:dioxygenase activity"/>
    <property type="evidence" value="ECO:0007669"/>
    <property type="project" value="UniProtKB-KW"/>
</dbReference>
<dbReference type="InterPro" id="IPR036922">
    <property type="entry name" value="Rieske_2Fe-2S_sf"/>
</dbReference>
<dbReference type="PANTHER" id="PTHR43756:SF5">
    <property type="entry name" value="CHOLINE MONOOXYGENASE, CHLOROPLASTIC"/>
    <property type="match status" value="1"/>
</dbReference>
<reference evidence="10" key="1">
    <citation type="submission" date="2015-08" db="EMBL/GenBank/DDBJ databases">
        <authorList>
            <person name="Varghese N."/>
        </authorList>
    </citation>
    <scope>NUCLEOTIDE SEQUENCE [LARGE SCALE GENOMIC DNA]</scope>
    <source>
        <strain evidence="10">DSM 23407</strain>
    </source>
</reference>
<evidence type="ECO:0000256" key="2">
    <source>
        <dbReference type="ARBA" id="ARBA00022714"/>
    </source>
</evidence>
<dbReference type="CDD" id="cd03469">
    <property type="entry name" value="Rieske_RO_Alpha_N"/>
    <property type="match status" value="1"/>
</dbReference>
<dbReference type="Proteomes" id="UP000183900">
    <property type="component" value="Unassembled WGS sequence"/>
</dbReference>
<keyword evidence="3" id="KW-0479">Metal-binding</keyword>
<evidence type="ECO:0000256" key="6">
    <source>
        <dbReference type="ARBA" id="ARBA00023014"/>
    </source>
</evidence>
<dbReference type="Gene3D" id="3.90.380.10">
    <property type="entry name" value="Naphthalene 1,2-dioxygenase Alpha Subunit, Chain A, domain 1"/>
    <property type="match status" value="1"/>
</dbReference>
<evidence type="ECO:0000256" key="7">
    <source>
        <dbReference type="ARBA" id="ARBA00023027"/>
    </source>
</evidence>
<dbReference type="Pfam" id="PF00355">
    <property type="entry name" value="Rieske"/>
    <property type="match status" value="1"/>
</dbReference>
<dbReference type="SUPFAM" id="SSF50022">
    <property type="entry name" value="ISP domain"/>
    <property type="match status" value="1"/>
</dbReference>
<keyword evidence="9" id="KW-0223">Dioxygenase</keyword>
<dbReference type="AlphaFoldDB" id="A0A0K6I5F8"/>
<keyword evidence="2" id="KW-0001">2Fe-2S</keyword>
<evidence type="ECO:0000259" key="8">
    <source>
        <dbReference type="PROSITE" id="PS51296"/>
    </source>
</evidence>
<sequence length="412" mass="46449">MPGHSQPLSDLIAQHKPGYGLPQAFYTSAEVFAEDMETIFYRDWLFAFPACLLDRAGSFQRLRIGAYDVVVVRDNQGEIKAFHNSCRHRGSVICTSSKGRLAKLTCPYHQWTYGLDGKLVWARDMGEEFDPSQHSLKPVHCRVVSGLVYICLAATAPDFDEFASTVTPYLGVHDLSDAKVAFQSTIIENGNWKLVWENNRECYHCAGNHPDLCRTYPEDPSITGVSPDGTFPEKVENHFKRMEGAGAPSRFKIAPDGQFRVARMPLLDGAESYTINGKIAVQKRLGRVPFLDAGTLLLFHYPTTWNHFLTDHSITFRVTPISPMETEVQTTWLVHKDAVEGVDYDLKNLTTVWEHTNDEDRRVVEHNQQGICSPAYEPGPYSTLHEDGVIQFVNWYLDRLKARQPGLAVAAE</sequence>
<dbReference type="GO" id="GO:0005506">
    <property type="term" value="F:iron ion binding"/>
    <property type="evidence" value="ECO:0007669"/>
    <property type="project" value="InterPro"/>
</dbReference>
<keyword evidence="10" id="KW-1185">Reference proteome</keyword>
<dbReference type="PRINTS" id="PR00090">
    <property type="entry name" value="RNGDIOXGNASE"/>
</dbReference>
<dbReference type="InterPro" id="IPR015881">
    <property type="entry name" value="ARHD_Rieske_2Fe_2S"/>
</dbReference>
<dbReference type="CDD" id="cd08884">
    <property type="entry name" value="RHO_alpha_C_GbcA-like"/>
    <property type="match status" value="1"/>
</dbReference>